<dbReference type="RefSeq" id="WP_220681830.1">
    <property type="nucleotide sequence ID" value="NZ_CP037968.1"/>
</dbReference>
<dbReference type="AlphaFoldDB" id="A0A8G0ZWL9"/>
<reference evidence="2" key="2">
    <citation type="submission" date="2019-03" db="EMBL/GenBank/DDBJ databases">
        <authorList>
            <person name="Chen S.-C."/>
            <person name="Wu S.-Y."/>
            <person name="Lai M.-C."/>
        </authorList>
    </citation>
    <scope>NUCLEOTIDE SEQUENCE</scope>
    <source>
        <strain evidence="2">ML15</strain>
    </source>
</reference>
<gene>
    <name evidence="2" type="ORF">E2N92_00930</name>
</gene>
<dbReference type="EMBL" id="CP037968">
    <property type="protein sequence ID" value="QYZ78094.1"/>
    <property type="molecule type" value="Genomic_DNA"/>
</dbReference>
<keyword evidence="3" id="KW-1185">Reference proteome</keyword>
<feature type="compositionally biased region" description="Basic and acidic residues" evidence="1">
    <location>
        <begin position="94"/>
        <end position="105"/>
    </location>
</feature>
<feature type="region of interest" description="Disordered" evidence="1">
    <location>
        <begin position="94"/>
        <end position="113"/>
    </location>
</feature>
<feature type="compositionally biased region" description="Basic and acidic residues" evidence="1">
    <location>
        <begin position="137"/>
        <end position="147"/>
    </location>
</feature>
<dbReference type="Proteomes" id="UP000826709">
    <property type="component" value="Chromosome"/>
</dbReference>
<dbReference type="OrthoDB" id="105065at2157"/>
<organism evidence="2 3">
    <name type="scientific">Methanofollis formosanus</name>
    <dbReference type="NCBI Taxonomy" id="299308"/>
    <lineage>
        <taxon>Archaea</taxon>
        <taxon>Methanobacteriati</taxon>
        <taxon>Methanobacteriota</taxon>
        <taxon>Stenosarchaea group</taxon>
        <taxon>Methanomicrobia</taxon>
        <taxon>Methanomicrobiales</taxon>
        <taxon>Methanomicrobiaceae</taxon>
        <taxon>Methanofollis</taxon>
    </lineage>
</organism>
<sequence>MDGNFCRCYLGDGTPPSNRFCRSCPDAASACDPLWRQVIALAGSKDGAPVPLPGTRALLSPNPKNPDFVRLQVNCRWGLPKEDFLYYIATGHEKMGRKGGRDDPRASPSMTRQEPYVQAIVALLGGMDAPEIAAVREVQRGGDREGPDPPTGSARP</sequence>
<feature type="region of interest" description="Disordered" evidence="1">
    <location>
        <begin position="136"/>
        <end position="156"/>
    </location>
</feature>
<evidence type="ECO:0000313" key="2">
    <source>
        <dbReference type="EMBL" id="QYZ78094.1"/>
    </source>
</evidence>
<evidence type="ECO:0000256" key="1">
    <source>
        <dbReference type="SAM" id="MobiDB-lite"/>
    </source>
</evidence>
<proteinExistence type="predicted"/>
<accession>A0A8G0ZWL9</accession>
<protein>
    <submittedName>
        <fullName evidence="2">Uncharacterized protein</fullName>
    </submittedName>
</protein>
<dbReference type="KEGG" id="mfk:E2N92_00930"/>
<reference evidence="2" key="1">
    <citation type="journal article" date="2005" name="Int. J. Syst. Evol. Microbiol.">
        <title>Methanofollis formosanus sp. nov., isolated from a fish pond.</title>
        <authorList>
            <person name="Wu S.Y."/>
            <person name="Chen S.C."/>
            <person name="Lai M.C."/>
        </authorList>
    </citation>
    <scope>NUCLEOTIDE SEQUENCE</scope>
    <source>
        <strain evidence="2">ML15</strain>
    </source>
</reference>
<evidence type="ECO:0000313" key="3">
    <source>
        <dbReference type="Proteomes" id="UP000826709"/>
    </source>
</evidence>
<name>A0A8G0ZWL9_9EURY</name>